<reference evidence="1 2" key="1">
    <citation type="submission" date="2020-08" db="EMBL/GenBank/DDBJ databases">
        <authorList>
            <person name="Newling K."/>
            <person name="Davey J."/>
            <person name="Forrester S."/>
        </authorList>
    </citation>
    <scope>NUCLEOTIDE SEQUENCE [LARGE SCALE GENOMIC DNA]</scope>
    <source>
        <strain evidence="2">Crithidia deanei Carvalho (ATCC PRA-265)</strain>
    </source>
</reference>
<accession>A0A7G2CFH2</accession>
<name>A0A7G2CFH2_9TRYP</name>
<protein>
    <submittedName>
        <fullName evidence="1">Uncharacterized protein</fullName>
    </submittedName>
</protein>
<evidence type="ECO:0000313" key="1">
    <source>
        <dbReference type="EMBL" id="CAD2218580.1"/>
    </source>
</evidence>
<keyword evidence="2" id="KW-1185">Reference proteome</keyword>
<dbReference type="AlphaFoldDB" id="A0A7G2CFH2"/>
<dbReference type="VEuPathDB" id="TriTrypDB:ADEAN_000607100"/>
<gene>
    <name evidence="1" type="ORF">ADEAN_000607100</name>
</gene>
<dbReference type="EMBL" id="LR877155">
    <property type="protein sequence ID" value="CAD2218580.1"/>
    <property type="molecule type" value="Genomic_DNA"/>
</dbReference>
<proteinExistence type="predicted"/>
<organism evidence="1 2">
    <name type="scientific">Angomonas deanei</name>
    <dbReference type="NCBI Taxonomy" id="59799"/>
    <lineage>
        <taxon>Eukaryota</taxon>
        <taxon>Discoba</taxon>
        <taxon>Euglenozoa</taxon>
        <taxon>Kinetoplastea</taxon>
        <taxon>Metakinetoplastina</taxon>
        <taxon>Trypanosomatida</taxon>
        <taxon>Trypanosomatidae</taxon>
        <taxon>Strigomonadinae</taxon>
        <taxon>Angomonas</taxon>
    </lineage>
</organism>
<sequence>MSVRLFALRYSHSLLYISSSRSTSLKRRLSSNALLVKLSCRAASSEGTSRPFRYMAGMNDLSFRLCRTASLIR</sequence>
<dbReference type="Proteomes" id="UP000515908">
    <property type="component" value="Chromosome 11"/>
</dbReference>
<evidence type="ECO:0000313" key="2">
    <source>
        <dbReference type="Proteomes" id="UP000515908"/>
    </source>
</evidence>